<feature type="domain" description="C2H2-type" evidence="10">
    <location>
        <begin position="1286"/>
        <end position="1313"/>
    </location>
</feature>
<dbReference type="PANTHER" id="PTHR24404">
    <property type="entry name" value="ZINC FINGER PROTEIN"/>
    <property type="match status" value="1"/>
</dbReference>
<dbReference type="InterPro" id="IPR036236">
    <property type="entry name" value="Znf_C2H2_sf"/>
</dbReference>
<evidence type="ECO:0000256" key="2">
    <source>
        <dbReference type="ARBA" id="ARBA00022723"/>
    </source>
</evidence>
<evidence type="ECO:0000256" key="1">
    <source>
        <dbReference type="ARBA" id="ARBA00004123"/>
    </source>
</evidence>
<feature type="compositionally biased region" description="Polar residues" evidence="9">
    <location>
        <begin position="1185"/>
        <end position="1199"/>
    </location>
</feature>
<feature type="compositionally biased region" description="Polar residues" evidence="9">
    <location>
        <begin position="1227"/>
        <end position="1239"/>
    </location>
</feature>
<keyword evidence="3" id="KW-0677">Repeat</keyword>
<protein>
    <recommendedName>
        <fullName evidence="10">C2H2-type domain-containing protein</fullName>
    </recommendedName>
</protein>
<organism evidence="11 12">
    <name type="scientific">Calicophoron daubneyi</name>
    <name type="common">Rumen fluke</name>
    <name type="synonym">Paramphistomum daubneyi</name>
    <dbReference type="NCBI Taxonomy" id="300641"/>
    <lineage>
        <taxon>Eukaryota</taxon>
        <taxon>Metazoa</taxon>
        <taxon>Spiralia</taxon>
        <taxon>Lophotrochozoa</taxon>
        <taxon>Platyhelminthes</taxon>
        <taxon>Trematoda</taxon>
        <taxon>Digenea</taxon>
        <taxon>Plagiorchiida</taxon>
        <taxon>Pronocephalata</taxon>
        <taxon>Paramphistomoidea</taxon>
        <taxon>Paramphistomidae</taxon>
        <taxon>Calicophoron</taxon>
    </lineage>
</organism>
<dbReference type="GO" id="GO:0008270">
    <property type="term" value="F:zinc ion binding"/>
    <property type="evidence" value="ECO:0007669"/>
    <property type="project" value="UniProtKB-KW"/>
</dbReference>
<evidence type="ECO:0000256" key="8">
    <source>
        <dbReference type="PROSITE-ProRule" id="PRU00042"/>
    </source>
</evidence>
<keyword evidence="7" id="KW-0539">Nucleus</keyword>
<dbReference type="PROSITE" id="PS50157">
    <property type="entry name" value="ZINC_FINGER_C2H2_2"/>
    <property type="match status" value="3"/>
</dbReference>
<comment type="subcellular location">
    <subcellularLocation>
        <location evidence="1">Nucleus</location>
    </subcellularLocation>
</comment>
<name>A0AAV2TMA9_CALDB</name>
<evidence type="ECO:0000256" key="9">
    <source>
        <dbReference type="SAM" id="MobiDB-lite"/>
    </source>
</evidence>
<feature type="compositionally biased region" description="Polar residues" evidence="9">
    <location>
        <begin position="1156"/>
        <end position="1166"/>
    </location>
</feature>
<dbReference type="EMBL" id="CAXLJL010000489">
    <property type="protein sequence ID" value="CAL5138410.1"/>
    <property type="molecule type" value="Genomic_DNA"/>
</dbReference>
<sequence>MMTSQTRLATNHNCFVLPSLINTNNEHHHRPQDLVFSDTNNVSCFGTSGSQNSSTNVIPGMQELFSKLSTKPHPSPILAATLNRCSGKIDNYLNDLNMGKNVHGSVSTPRSLLSDSVQMECHENLDSSFETSSSSAIDLTDFPSSLMTTTFSDFSSLSCCPQNSNTSSPSNLQATSSTPNFGHSTDDEHIAIDGSCSLPLDDDDGETDIVPSELIQFVSESARRVAAGGEVAEMDVSVVDDSDIEDLDHESQLASLCLPILQPPSLISSSQVSENLRPPSLSPASPSVGGAFTFESPTSQFTDSAGYNRHCFDGSQLDFGHPLSHVDSAPSSSVTDEEMVSCSVATLSPCKSLPPLVNFISSGTTVSSARANTILSPDTEVCDGPNTVEDTQQSPYGFSSSSFPSPAVDQRINSILVDFHDRTRNSSSSRVIVDSEPFVTTSEALSPYPQQSVESETGAIDYFHSAVVMSECGYSTSLPRQDVPVHSSVRRGSPEKNTQLRLSCTSSPSNFNSVYMSDKQQTNQPVLSLSCTATQPSNYVGSCAGTPVYVHPTELQRSQSDANKLENGFCGSQHVRQIPPNFTDDSRNPDGTIAYHPKCTLPIDNHTTPTLLCGASTGTTTLRELILSPDSKCRLLTAPVLVCPRSEGSNSQISSSINTAPSSAHLKQEIDFSMLNGQSTFLLAPSKPQSSQVSNIAPTILSSTFARQLGSANPPVSLVPLRNKTFTQANSSSLQSTNTGATTITLPLNVLNSLPNLRPGMSIILSTKNCSDSRANNGIPVSSSPVANGIGLNSTCNRSNSTVLLISGSGLAINHLDSRSSSATLPLTQLYQQQQQQSPGLGVLPPSTLPTSFLVVPTLPASVQCRANVVTTVNSMATGDTRVSTVCSSNPVPMATHFLFLRPAQKPTAKPNAGIPPTFGSLSSSATGMTILLASPSQKLQADSSNIVFVPTVASSSAAESQSSTFQAPAHAANLPLNAPAAIINASSWIPLCTRSGANPCVVNGAADLHCLNLGVNHAGRLLANSNVSPTASRPSADILSSHTLPVPLALLPNASQQTVLLTSWPPPVSAANDLTQTHTNYSSNQAFLSPLSTLSSSLSSSSGLSLEPASLPSPPVLVSYSSDVSQQTISSAQSTLLPLLVPVTSGASGVPTPVPSSQSSGSVIKSEQKRPIVLPSAENLLSTRIPTIHPTSNQNIRGSNKPLDPKYRRLAASSQSLALPSTSSADSESIPSLVQTAVTTTSSSGSSSNSSSNRRRHQCPYCPKSCERKDNLQAHIRTHTGERPYPCRFCPKAFPQKDHLRAHIRTHTGEKPYRCPQCLKAFAQLGNLHRHVKTHRR</sequence>
<dbReference type="GO" id="GO:0003700">
    <property type="term" value="F:DNA-binding transcription factor activity"/>
    <property type="evidence" value="ECO:0007669"/>
    <property type="project" value="TreeGrafter"/>
</dbReference>
<reference evidence="11" key="1">
    <citation type="submission" date="2024-06" db="EMBL/GenBank/DDBJ databases">
        <authorList>
            <person name="Liu X."/>
            <person name="Lenzi L."/>
            <person name="Haldenby T S."/>
            <person name="Uol C."/>
        </authorList>
    </citation>
    <scope>NUCLEOTIDE SEQUENCE</scope>
</reference>
<feature type="domain" description="C2H2-type" evidence="10">
    <location>
        <begin position="1258"/>
        <end position="1285"/>
    </location>
</feature>
<dbReference type="InterPro" id="IPR050589">
    <property type="entry name" value="Ikaros_C2H2-ZF"/>
</dbReference>
<keyword evidence="2" id="KW-0479">Metal-binding</keyword>
<evidence type="ECO:0000256" key="5">
    <source>
        <dbReference type="ARBA" id="ARBA00022833"/>
    </source>
</evidence>
<accession>A0AAV2TMA9</accession>
<dbReference type="FunFam" id="3.30.160.60:FF:002343">
    <property type="entry name" value="Zinc finger protein 33A"/>
    <property type="match status" value="1"/>
</dbReference>
<evidence type="ECO:0000313" key="11">
    <source>
        <dbReference type="EMBL" id="CAL5138410.1"/>
    </source>
</evidence>
<evidence type="ECO:0000259" key="10">
    <source>
        <dbReference type="PROSITE" id="PS50157"/>
    </source>
</evidence>
<feature type="domain" description="C2H2-type" evidence="10">
    <location>
        <begin position="1314"/>
        <end position="1338"/>
    </location>
</feature>
<evidence type="ECO:0000256" key="7">
    <source>
        <dbReference type="ARBA" id="ARBA00023242"/>
    </source>
</evidence>
<dbReference type="GO" id="GO:0000978">
    <property type="term" value="F:RNA polymerase II cis-regulatory region sequence-specific DNA binding"/>
    <property type="evidence" value="ECO:0007669"/>
    <property type="project" value="TreeGrafter"/>
</dbReference>
<dbReference type="GO" id="GO:0005634">
    <property type="term" value="C:nucleus"/>
    <property type="evidence" value="ECO:0007669"/>
    <property type="project" value="UniProtKB-SubCell"/>
</dbReference>
<feature type="compositionally biased region" description="Low complexity" evidence="9">
    <location>
        <begin position="1240"/>
        <end position="1253"/>
    </location>
</feature>
<feature type="compositionally biased region" description="Low complexity" evidence="9">
    <location>
        <begin position="1211"/>
        <end position="1226"/>
    </location>
</feature>
<evidence type="ECO:0000313" key="12">
    <source>
        <dbReference type="Proteomes" id="UP001497525"/>
    </source>
</evidence>
<feature type="region of interest" description="Disordered" evidence="9">
    <location>
        <begin position="479"/>
        <end position="501"/>
    </location>
</feature>
<keyword evidence="4 8" id="KW-0863">Zinc-finger</keyword>
<dbReference type="PROSITE" id="PS00028">
    <property type="entry name" value="ZINC_FINGER_C2H2_1"/>
    <property type="match status" value="3"/>
</dbReference>
<dbReference type="SUPFAM" id="SSF57667">
    <property type="entry name" value="beta-beta-alpha zinc fingers"/>
    <property type="match status" value="2"/>
</dbReference>
<gene>
    <name evidence="11" type="ORF">CDAUBV1_LOCUS12994</name>
</gene>
<evidence type="ECO:0000256" key="4">
    <source>
        <dbReference type="ARBA" id="ARBA00022771"/>
    </source>
</evidence>
<comment type="caution">
    <text evidence="11">The sequence shown here is derived from an EMBL/GenBank/DDBJ whole genome shotgun (WGS) entry which is preliminary data.</text>
</comment>
<feature type="region of interest" description="Disordered" evidence="9">
    <location>
        <begin position="1149"/>
        <end position="1170"/>
    </location>
</feature>
<dbReference type="PANTHER" id="PTHR24404:SF114">
    <property type="entry name" value="KLUMPFUSS, ISOFORM B-RELATED"/>
    <property type="match status" value="1"/>
</dbReference>
<proteinExistence type="predicted"/>
<dbReference type="Gene3D" id="3.30.160.60">
    <property type="entry name" value="Classic Zinc Finger"/>
    <property type="match status" value="3"/>
</dbReference>
<feature type="region of interest" description="Disordered" evidence="9">
    <location>
        <begin position="1185"/>
        <end position="1263"/>
    </location>
</feature>
<evidence type="ECO:0000256" key="6">
    <source>
        <dbReference type="ARBA" id="ARBA00023125"/>
    </source>
</evidence>
<dbReference type="FunFam" id="3.30.160.60:FF:000446">
    <property type="entry name" value="Zinc finger protein"/>
    <property type="match status" value="1"/>
</dbReference>
<dbReference type="InterPro" id="IPR013087">
    <property type="entry name" value="Znf_C2H2_type"/>
</dbReference>
<evidence type="ECO:0000256" key="3">
    <source>
        <dbReference type="ARBA" id="ARBA00022737"/>
    </source>
</evidence>
<dbReference type="Pfam" id="PF00096">
    <property type="entry name" value="zf-C2H2"/>
    <property type="match status" value="3"/>
</dbReference>
<dbReference type="SMART" id="SM00355">
    <property type="entry name" value="ZnF_C2H2"/>
    <property type="match status" value="3"/>
</dbReference>
<dbReference type="GO" id="GO:0006357">
    <property type="term" value="P:regulation of transcription by RNA polymerase II"/>
    <property type="evidence" value="ECO:0007669"/>
    <property type="project" value="TreeGrafter"/>
</dbReference>
<dbReference type="Proteomes" id="UP001497525">
    <property type="component" value="Unassembled WGS sequence"/>
</dbReference>
<keyword evidence="5" id="KW-0862">Zinc</keyword>
<keyword evidence="6" id="KW-0238">DNA-binding</keyword>